<reference evidence="1 2" key="1">
    <citation type="submission" date="2017-03" db="EMBL/GenBank/DDBJ databases">
        <title>Genome sequence of Clostridium chromiireducens DSM 23318.</title>
        <authorList>
            <person name="Poehlein A."/>
            <person name="Daniel R."/>
        </authorList>
    </citation>
    <scope>NUCLEOTIDE SEQUENCE [LARGE SCALE GENOMIC DNA]</scope>
    <source>
        <strain evidence="1 2">DSM 23318</strain>
    </source>
</reference>
<evidence type="ECO:0000313" key="2">
    <source>
        <dbReference type="Proteomes" id="UP000191056"/>
    </source>
</evidence>
<sequence>MIATATQLRLAKILTNRINAEAAEGTLEADKENVIETIDAFVAGNKITLEQSSELNELIQSKTTTK</sequence>
<keyword evidence="2" id="KW-1185">Reference proteome</keyword>
<dbReference type="AlphaFoldDB" id="A0A1V4IUS7"/>
<accession>A0A1V4IUS7</accession>
<gene>
    <name evidence="1" type="ORF">CLCHR_14840</name>
</gene>
<name>A0A1V4IUS7_9CLOT</name>
<comment type="caution">
    <text evidence="1">The sequence shown here is derived from an EMBL/GenBank/DDBJ whole genome shotgun (WGS) entry which is preliminary data.</text>
</comment>
<evidence type="ECO:0000313" key="1">
    <source>
        <dbReference type="EMBL" id="OPJ63669.1"/>
    </source>
</evidence>
<proteinExistence type="predicted"/>
<dbReference type="RefSeq" id="WP_079439057.1">
    <property type="nucleotide sequence ID" value="NZ_MZGT01000016.1"/>
</dbReference>
<dbReference type="Proteomes" id="UP000191056">
    <property type="component" value="Unassembled WGS sequence"/>
</dbReference>
<dbReference type="STRING" id="225345.CLCHR_14840"/>
<dbReference type="EMBL" id="MZGT01000016">
    <property type="protein sequence ID" value="OPJ63669.1"/>
    <property type="molecule type" value="Genomic_DNA"/>
</dbReference>
<protein>
    <submittedName>
        <fullName evidence="1">Uncharacterized protein</fullName>
    </submittedName>
</protein>
<organism evidence="1 2">
    <name type="scientific">Clostridium chromiireducens</name>
    <dbReference type="NCBI Taxonomy" id="225345"/>
    <lineage>
        <taxon>Bacteria</taxon>
        <taxon>Bacillati</taxon>
        <taxon>Bacillota</taxon>
        <taxon>Clostridia</taxon>
        <taxon>Eubacteriales</taxon>
        <taxon>Clostridiaceae</taxon>
        <taxon>Clostridium</taxon>
    </lineage>
</organism>